<dbReference type="RefSeq" id="WP_218322521.1">
    <property type="nucleotide sequence ID" value="NZ_JAEEGC010000124.1"/>
</dbReference>
<sequence>MSSYAIDPGHGCYPDTGAEGYLNEQNCALDIAERVIAKLQTLGCEAWNVRPSSASSITNSLQQRCDGAANADYLVSIHLNAGGGKGSEVFAMSNAGNALASSVLSRLVALGFVNRGVKDGSSLYVIKHSKPAAILIEVCFVDTQSDANLYNKLGTDAIAAAIVEGLTGKRASSNTSSDFIKSVQHDLQKVSCLESGESNATGIVDAKTKAAIKRFRSIVGLPDGDTVDVQLTNALNNITKQIIIGKDWPKNPIATKFIQWWLGVSKTGNFDDTTEKKVKEWQKSAKVYADPDGVIRKESWDKILK</sequence>
<name>A0A949TM88_9CLOT</name>
<dbReference type="EMBL" id="JAEEGC010000124">
    <property type="protein sequence ID" value="MBV7275469.1"/>
    <property type="molecule type" value="Genomic_DNA"/>
</dbReference>
<comment type="caution">
    <text evidence="3">The sequence shown here is derived from an EMBL/GenBank/DDBJ whole genome shotgun (WGS) entry which is preliminary data.</text>
</comment>
<reference evidence="3" key="1">
    <citation type="submission" date="2020-12" db="EMBL/GenBank/DDBJ databases">
        <title>Clostridium thailandense sp. nov., a novel acetogenic bacterium isolated from peat land soil in Thailand.</title>
        <authorList>
            <person name="Chaikitkaew S."/>
            <person name="Birkeland N.K."/>
        </authorList>
    </citation>
    <scope>NUCLEOTIDE SEQUENCE</scope>
    <source>
        <strain evidence="3">PL3</strain>
    </source>
</reference>
<evidence type="ECO:0000259" key="2">
    <source>
        <dbReference type="SMART" id="SM00646"/>
    </source>
</evidence>
<dbReference type="Pfam" id="PF01520">
    <property type="entry name" value="Amidase_3"/>
    <property type="match status" value="1"/>
</dbReference>
<dbReference type="CDD" id="cd02696">
    <property type="entry name" value="MurNAc-LAA"/>
    <property type="match status" value="1"/>
</dbReference>
<dbReference type="PANTHER" id="PTHR30404:SF0">
    <property type="entry name" value="N-ACETYLMURAMOYL-L-ALANINE AMIDASE AMIC"/>
    <property type="match status" value="1"/>
</dbReference>
<dbReference type="PANTHER" id="PTHR30404">
    <property type="entry name" value="N-ACETYLMURAMOYL-L-ALANINE AMIDASE"/>
    <property type="match status" value="1"/>
</dbReference>
<organism evidence="3 4">
    <name type="scientific">Clostridium thailandense</name>
    <dbReference type="NCBI Taxonomy" id="2794346"/>
    <lineage>
        <taxon>Bacteria</taxon>
        <taxon>Bacillati</taxon>
        <taxon>Bacillota</taxon>
        <taxon>Clostridia</taxon>
        <taxon>Eubacteriales</taxon>
        <taxon>Clostridiaceae</taxon>
        <taxon>Clostridium</taxon>
    </lineage>
</organism>
<evidence type="ECO:0000313" key="3">
    <source>
        <dbReference type="EMBL" id="MBV7275469.1"/>
    </source>
</evidence>
<protein>
    <submittedName>
        <fullName evidence="3">N-acetylmuramoyl-L-alanine amidase</fullName>
    </submittedName>
</protein>
<keyword evidence="4" id="KW-1185">Reference proteome</keyword>
<dbReference type="InterPro" id="IPR050695">
    <property type="entry name" value="N-acetylmuramoyl_amidase_3"/>
</dbReference>
<accession>A0A949TM88</accession>
<dbReference type="GO" id="GO:0030288">
    <property type="term" value="C:outer membrane-bounded periplasmic space"/>
    <property type="evidence" value="ECO:0007669"/>
    <property type="project" value="TreeGrafter"/>
</dbReference>
<evidence type="ECO:0000256" key="1">
    <source>
        <dbReference type="ARBA" id="ARBA00022801"/>
    </source>
</evidence>
<gene>
    <name evidence="3" type="ORF">I6U48_21435</name>
</gene>
<dbReference type="InterPro" id="IPR002508">
    <property type="entry name" value="MurNAc-LAA_cat"/>
</dbReference>
<dbReference type="GO" id="GO:0008745">
    <property type="term" value="F:N-acetylmuramoyl-L-alanine amidase activity"/>
    <property type="evidence" value="ECO:0007669"/>
    <property type="project" value="InterPro"/>
</dbReference>
<dbReference type="SMART" id="SM00646">
    <property type="entry name" value="Ami_3"/>
    <property type="match status" value="1"/>
</dbReference>
<dbReference type="GO" id="GO:0009253">
    <property type="term" value="P:peptidoglycan catabolic process"/>
    <property type="evidence" value="ECO:0007669"/>
    <property type="project" value="InterPro"/>
</dbReference>
<feature type="domain" description="MurNAc-LAA" evidence="2">
    <location>
        <begin position="68"/>
        <end position="167"/>
    </location>
</feature>
<proteinExistence type="predicted"/>
<evidence type="ECO:0000313" key="4">
    <source>
        <dbReference type="Proteomes" id="UP000694308"/>
    </source>
</evidence>
<keyword evidence="1" id="KW-0378">Hydrolase</keyword>
<dbReference type="Proteomes" id="UP000694308">
    <property type="component" value="Unassembled WGS sequence"/>
</dbReference>
<dbReference type="AlphaFoldDB" id="A0A949TM88"/>